<evidence type="ECO:0000256" key="1">
    <source>
        <dbReference type="SAM" id="MobiDB-lite"/>
    </source>
</evidence>
<comment type="caution">
    <text evidence="3">The sequence shown here is derived from an EMBL/GenBank/DDBJ whole genome shotgun (WGS) entry which is preliminary data.</text>
</comment>
<name>A0ABS6UBN0_9PSEU</name>
<evidence type="ECO:0000313" key="4">
    <source>
        <dbReference type="Proteomes" id="UP000694300"/>
    </source>
</evidence>
<feature type="compositionally biased region" description="Pro residues" evidence="1">
    <location>
        <begin position="50"/>
        <end position="67"/>
    </location>
</feature>
<accession>A0ABS6UBN0</accession>
<dbReference type="Proteomes" id="UP000694300">
    <property type="component" value="Unassembled WGS sequence"/>
</dbReference>
<feature type="compositionally biased region" description="Basic and acidic residues" evidence="1">
    <location>
        <begin position="259"/>
        <end position="270"/>
    </location>
</feature>
<dbReference type="Pfam" id="PF05901">
    <property type="entry name" value="Excalibur"/>
    <property type="match status" value="1"/>
</dbReference>
<evidence type="ECO:0000259" key="2">
    <source>
        <dbReference type="SMART" id="SM00894"/>
    </source>
</evidence>
<keyword evidence="4" id="KW-1185">Reference proteome</keyword>
<evidence type="ECO:0000313" key="3">
    <source>
        <dbReference type="EMBL" id="MBW0129642.1"/>
    </source>
</evidence>
<feature type="compositionally biased region" description="Low complexity" evidence="1">
    <location>
        <begin position="193"/>
        <end position="205"/>
    </location>
</feature>
<gene>
    <name evidence="3" type="ORF">I4I82_18440</name>
</gene>
<dbReference type="InterPro" id="IPR008613">
    <property type="entry name" value="Excalibur_Ca-bd_domain"/>
</dbReference>
<sequence length="270" mass="27683">MSERYASHVHEVLRERGRPACVAVVVPGRRGIEVEVHLPEVARATEALPVTPPPAPPAGAGAWPPPGGSGGWPAPAPAGGGWPGNRPGPGSPYPAPDGRGPGRGPGGRGPGRARRSRRPLWVGAGVLAALVVIGSTMSNHSGEVPTVSAAAPSTTRSAPTPTTVPVPPAPTTVPAPTVVEEVEQVDVAVPDVDAPEVAPQAAARVPETRRTRESAPEPEPEPERQVVEEPEAAYYPNCSAVRAAGADPIRAGDPGYSFDLDRDRDGIACE</sequence>
<feature type="region of interest" description="Disordered" evidence="1">
    <location>
        <begin position="193"/>
        <end position="270"/>
    </location>
</feature>
<dbReference type="SMART" id="SM00894">
    <property type="entry name" value="Excalibur"/>
    <property type="match status" value="1"/>
</dbReference>
<feature type="region of interest" description="Disordered" evidence="1">
    <location>
        <begin position="138"/>
        <end position="168"/>
    </location>
</feature>
<organism evidence="3 4">
    <name type="scientific">Pseudonocardia oceani</name>
    <dbReference type="NCBI Taxonomy" id="2792013"/>
    <lineage>
        <taxon>Bacteria</taxon>
        <taxon>Bacillati</taxon>
        <taxon>Actinomycetota</taxon>
        <taxon>Actinomycetes</taxon>
        <taxon>Pseudonocardiales</taxon>
        <taxon>Pseudonocardiaceae</taxon>
        <taxon>Pseudonocardia</taxon>
    </lineage>
</organism>
<protein>
    <submittedName>
        <fullName evidence="3">Excalibur calcium-binding domain-containing protein</fullName>
    </submittedName>
</protein>
<feature type="compositionally biased region" description="Basic and acidic residues" evidence="1">
    <location>
        <begin position="206"/>
        <end position="227"/>
    </location>
</feature>
<dbReference type="EMBL" id="JADQDF010000001">
    <property type="protein sequence ID" value="MBW0129642.1"/>
    <property type="molecule type" value="Genomic_DNA"/>
</dbReference>
<reference evidence="3 4" key="1">
    <citation type="submission" date="2020-11" db="EMBL/GenBank/DDBJ databases">
        <title>Pseudonocardia abyssalis sp. nov. and Pseudonocardia oceani sp. nov., description and phylogenomic analysis of two novel actinomycetes isolated from the deep Southern Ocean.</title>
        <authorList>
            <person name="Parra J."/>
        </authorList>
    </citation>
    <scope>NUCLEOTIDE SEQUENCE [LARGE SCALE GENOMIC DNA]</scope>
    <source>
        <strain evidence="4">KRD185</strain>
    </source>
</reference>
<proteinExistence type="predicted"/>
<feature type="compositionally biased region" description="Low complexity" evidence="1">
    <location>
        <begin position="144"/>
        <end position="161"/>
    </location>
</feature>
<feature type="domain" description="Excalibur calcium-binding" evidence="2">
    <location>
        <begin position="234"/>
        <end position="270"/>
    </location>
</feature>
<feature type="compositionally biased region" description="Gly residues" evidence="1">
    <location>
        <begin position="99"/>
        <end position="110"/>
    </location>
</feature>
<feature type="region of interest" description="Disordered" evidence="1">
    <location>
        <begin position="46"/>
        <end position="117"/>
    </location>
</feature>